<dbReference type="EMBL" id="RAZM01000011">
    <property type="protein sequence ID" value="RLT80967.1"/>
    <property type="molecule type" value="Genomic_DNA"/>
</dbReference>
<dbReference type="InterPro" id="IPR036097">
    <property type="entry name" value="HisK_dim/P_sf"/>
</dbReference>
<dbReference type="FunFam" id="3.30.565.10:FF:000037">
    <property type="entry name" value="Hybrid sensor histidine kinase/response regulator"/>
    <property type="match status" value="1"/>
</dbReference>
<dbReference type="SMART" id="SM00387">
    <property type="entry name" value="HATPase_c"/>
    <property type="match status" value="1"/>
</dbReference>
<dbReference type="SMART" id="SM00342">
    <property type="entry name" value="HTH_ARAC"/>
    <property type="match status" value="1"/>
</dbReference>
<sequence>MRNRIFLICYFLCVHILTCSTQSISFRHLTTDNGLSHNSIISIYQDERGFMWFGTRNGVSLYNGKDFKIYQKEKNNSNSILYNDIYHITGDQNGHVYIMTNRGISAYDIEKGQFTPIIKKSTRAEFFSEYLYAATSNQIFKYDGTKFDLFYKMPQNNSIIQRLYVYNDSVLIGTNKGLYILNAQKELTQPIKEGNISDIIRDSSGCYWITAKSGHGVYCIQGKQINNFLYEADDPSTISSNYTHRCCEDKQGNIWIGTFNGLNKYDKQTRKFTRYVKKENSKSLSNSSIWGLHCDLQGTIWIGTYSGGINYFNPQKQIYREYQTSSKEKEGLSSPIVKRMTEDDEGNLWIGTEKGGINKYDPVTQTYQWYTDKNTPNNYRQGNVRAIYYDSIQKVMWFGIHLEGLNKLDLKTGRSTNYKYKKGDKTSIPSNLIEDILPYQGQLILATNNGIGLFNPETGTCKPLFHDEVAFNNTISSFGLTLDHKGILWIANNNNGACAYDFGTQKLSIYKYKSANEHSISSNSINSIYEDSQNRLWFCTNENGLDLYRRETDDFENFDMSKNGLASNIIYNICELSPNRLLVTTDKGFSILDYQQKRFKNYEELPLSCINENALYKNKKGEIFIGGTTGIISFFEKELEESPRSYRIYPFRLIVNGKDINVGDKDSILTRDITYTPKITLKPNQNIFSIEYTTTDYIPFNKDKIIYRLEGFSNTWNSLEQNVITYTNLNPGKYTLVVKARNINESLVPPSRLQIEILPPFYHTIWAYLLYFICIAGIVCYLIRTYHRRIQLQESLKYEKKHAEDIEKLNQAKLRFFTNISHEFRTPLTLIIGQMEMLLQMRSFAPNVYNKILGVYKSCLQLRGLITELLDFRKQEQGYMTIKVSEHNIVDFVYEHYLLFQEYAVQRQITFNFEKSSDNISLWYDAKQMQKVINNLISNAFKHTKAGGIISISIRKRNQEVLIDVTDNGSGIAAKDISNIFTRFYQTEQLDSLFYVGTGIGLSLSKGIVELHHGSIEVSSELGEGTTFCIHLKTGKEHFTSEQICDTKDTFTSNEVNELSAEFQQYLLSEQTVSNNDTRLKEGEYKILIVEDNDSLKKMLTKIFEEFYIVITASNGKEGLEKVRSENPNIVLSDIIMPEMSGTELCQAIKTDFDTCHIPVVLLTAKTAIEHNLEGLRMGADDYITKPFNINILLSRCNNLVNNRIIMQEKFSKQPQGNVQILTNNIMDKKFMDKVMEIIEQEMENGDFNVDMLATHMSISRTKLFSKLKAITGQTPADFIMTLRLKRAAFLLKNNMELNIAEISDQVGFNVPKYFSKCFKERYHVTPQTYRKGDTSPSEDEETTNEPGFKT</sequence>
<dbReference type="InterPro" id="IPR013783">
    <property type="entry name" value="Ig-like_fold"/>
</dbReference>
<keyword evidence="5" id="KW-0547">Nucleotide-binding</keyword>
<dbReference type="PROSITE" id="PS50109">
    <property type="entry name" value="HIS_KIN"/>
    <property type="match status" value="1"/>
</dbReference>
<dbReference type="Gene3D" id="1.10.287.130">
    <property type="match status" value="1"/>
</dbReference>
<comment type="caution">
    <text evidence="17">The sequence shown here is derived from an EMBL/GenBank/DDBJ whole genome shotgun (WGS) entry which is preliminary data.</text>
</comment>
<dbReference type="GO" id="GO:0005524">
    <property type="term" value="F:ATP binding"/>
    <property type="evidence" value="ECO:0007669"/>
    <property type="project" value="UniProtKB-KW"/>
</dbReference>
<dbReference type="Gene3D" id="3.40.50.2300">
    <property type="match status" value="1"/>
</dbReference>
<evidence type="ECO:0000256" key="7">
    <source>
        <dbReference type="ARBA" id="ARBA00022840"/>
    </source>
</evidence>
<evidence type="ECO:0000259" key="16">
    <source>
        <dbReference type="PROSITE" id="PS50110"/>
    </source>
</evidence>
<dbReference type="Gene3D" id="2.60.40.10">
    <property type="entry name" value="Immunoglobulins"/>
    <property type="match status" value="1"/>
</dbReference>
<dbReference type="PROSITE" id="PS01124">
    <property type="entry name" value="HTH_ARAC_FAMILY_2"/>
    <property type="match status" value="1"/>
</dbReference>
<dbReference type="Gene3D" id="1.10.10.60">
    <property type="entry name" value="Homeodomain-like"/>
    <property type="match status" value="1"/>
</dbReference>
<evidence type="ECO:0000256" key="3">
    <source>
        <dbReference type="ARBA" id="ARBA00022553"/>
    </source>
</evidence>
<keyword evidence="13" id="KW-1133">Transmembrane helix</keyword>
<dbReference type="InterPro" id="IPR011006">
    <property type="entry name" value="CheY-like_superfamily"/>
</dbReference>
<dbReference type="InterPro" id="IPR005467">
    <property type="entry name" value="His_kinase_dom"/>
</dbReference>
<evidence type="ECO:0000256" key="1">
    <source>
        <dbReference type="ARBA" id="ARBA00000085"/>
    </source>
</evidence>
<dbReference type="Pfam" id="PF12833">
    <property type="entry name" value="HTH_18"/>
    <property type="match status" value="1"/>
</dbReference>
<evidence type="ECO:0000313" key="17">
    <source>
        <dbReference type="EMBL" id="RLT80967.1"/>
    </source>
</evidence>
<dbReference type="PRINTS" id="PR00344">
    <property type="entry name" value="BCTRLSENSOR"/>
</dbReference>
<feature type="transmembrane region" description="Helical" evidence="13">
    <location>
        <begin position="765"/>
        <end position="783"/>
    </location>
</feature>
<dbReference type="Pfam" id="PF07494">
    <property type="entry name" value="Reg_prop"/>
    <property type="match status" value="4"/>
</dbReference>
<keyword evidence="3 11" id="KW-0597">Phosphoprotein</keyword>
<keyword evidence="13" id="KW-0812">Transmembrane</keyword>
<dbReference type="STRING" id="1235814.GCA_000613385_04706"/>
<feature type="domain" description="Response regulatory" evidence="16">
    <location>
        <begin position="1086"/>
        <end position="1201"/>
    </location>
</feature>
<evidence type="ECO:0000256" key="8">
    <source>
        <dbReference type="ARBA" id="ARBA00023012"/>
    </source>
</evidence>
<dbReference type="InterPro" id="IPR009057">
    <property type="entry name" value="Homeodomain-like_sf"/>
</dbReference>
<dbReference type="FunFam" id="3.40.50.2300:FF:000138">
    <property type="entry name" value="Two-component system sensor histidine kinase/response regulator"/>
    <property type="match status" value="1"/>
</dbReference>
<evidence type="ECO:0000256" key="4">
    <source>
        <dbReference type="ARBA" id="ARBA00022679"/>
    </source>
</evidence>
<evidence type="ECO:0000256" key="2">
    <source>
        <dbReference type="ARBA" id="ARBA00012438"/>
    </source>
</evidence>
<protein>
    <recommendedName>
        <fullName evidence="2">histidine kinase</fullName>
        <ecNumber evidence="2">2.7.13.3</ecNumber>
    </recommendedName>
</protein>
<keyword evidence="13" id="KW-0472">Membrane</keyword>
<dbReference type="SUPFAM" id="SSF63829">
    <property type="entry name" value="Calcium-dependent phosphotriesterase"/>
    <property type="match status" value="3"/>
</dbReference>
<evidence type="ECO:0000256" key="10">
    <source>
        <dbReference type="ARBA" id="ARBA00023163"/>
    </source>
</evidence>
<dbReference type="InterPro" id="IPR011110">
    <property type="entry name" value="Reg_prop"/>
</dbReference>
<keyword evidence="4" id="KW-0808">Transferase</keyword>
<dbReference type="SMART" id="SM00388">
    <property type="entry name" value="HisKA"/>
    <property type="match status" value="1"/>
</dbReference>
<dbReference type="GO" id="GO:0043565">
    <property type="term" value="F:sequence-specific DNA binding"/>
    <property type="evidence" value="ECO:0007669"/>
    <property type="project" value="InterPro"/>
</dbReference>
<keyword evidence="10" id="KW-0804">Transcription</keyword>
<dbReference type="GO" id="GO:0003700">
    <property type="term" value="F:DNA-binding transcription factor activity"/>
    <property type="evidence" value="ECO:0007669"/>
    <property type="project" value="InterPro"/>
</dbReference>
<dbReference type="Gene3D" id="2.130.10.10">
    <property type="entry name" value="YVTN repeat-like/Quinoprotein amine dehydrogenase"/>
    <property type="match status" value="2"/>
</dbReference>
<dbReference type="SUPFAM" id="SSF46689">
    <property type="entry name" value="Homeodomain-like"/>
    <property type="match status" value="1"/>
</dbReference>
<dbReference type="Pfam" id="PF02518">
    <property type="entry name" value="HATPase_c"/>
    <property type="match status" value="1"/>
</dbReference>
<dbReference type="InterPro" id="IPR015943">
    <property type="entry name" value="WD40/YVTN_repeat-like_dom_sf"/>
</dbReference>
<reference evidence="17 18" key="1">
    <citation type="submission" date="2018-09" db="EMBL/GenBank/DDBJ databases">
        <title>Murine metabolic-syndrome-specific gut microbial biobank.</title>
        <authorList>
            <person name="Liu C."/>
        </authorList>
    </citation>
    <scope>NUCLEOTIDE SEQUENCE [LARGE SCALE GENOMIC DNA]</scope>
    <source>
        <strain evidence="17 18">0.1X-D8-26</strain>
    </source>
</reference>
<dbReference type="FunFam" id="1.10.10.60:FF:000284">
    <property type="entry name" value="Two-component system sensor histidine kinase/response regulator"/>
    <property type="match status" value="1"/>
</dbReference>
<dbReference type="GO" id="GO:0000155">
    <property type="term" value="F:phosphorelay sensor kinase activity"/>
    <property type="evidence" value="ECO:0007669"/>
    <property type="project" value="InterPro"/>
</dbReference>
<organism evidence="17 18">
    <name type="scientific">Bacteroides acidifaciens</name>
    <dbReference type="NCBI Taxonomy" id="85831"/>
    <lineage>
        <taxon>Bacteria</taxon>
        <taxon>Pseudomonadati</taxon>
        <taxon>Bacteroidota</taxon>
        <taxon>Bacteroidia</taxon>
        <taxon>Bacteroidales</taxon>
        <taxon>Bacteroidaceae</taxon>
        <taxon>Bacteroides</taxon>
    </lineage>
</organism>
<dbReference type="SMART" id="SM00448">
    <property type="entry name" value="REC"/>
    <property type="match status" value="1"/>
</dbReference>
<keyword evidence="9" id="KW-0805">Transcription regulation</keyword>
<dbReference type="Pfam" id="PF00072">
    <property type="entry name" value="Response_reg"/>
    <property type="match status" value="1"/>
</dbReference>
<dbReference type="InterPro" id="IPR003594">
    <property type="entry name" value="HATPase_dom"/>
</dbReference>
<dbReference type="InterPro" id="IPR011123">
    <property type="entry name" value="Y_Y_Y"/>
</dbReference>
<feature type="domain" description="HTH araC/xylS-type" evidence="14">
    <location>
        <begin position="1233"/>
        <end position="1333"/>
    </location>
</feature>
<evidence type="ECO:0000313" key="18">
    <source>
        <dbReference type="Proteomes" id="UP000267159"/>
    </source>
</evidence>
<evidence type="ECO:0000259" key="14">
    <source>
        <dbReference type="PROSITE" id="PS01124"/>
    </source>
</evidence>
<dbReference type="InterPro" id="IPR004358">
    <property type="entry name" value="Sig_transdc_His_kin-like_C"/>
</dbReference>
<dbReference type="InterPro" id="IPR036890">
    <property type="entry name" value="HATPase_C_sf"/>
</dbReference>
<evidence type="ECO:0000256" key="13">
    <source>
        <dbReference type="SAM" id="Phobius"/>
    </source>
</evidence>
<dbReference type="InterPro" id="IPR018060">
    <property type="entry name" value="HTH_AraC"/>
</dbReference>
<dbReference type="PROSITE" id="PS50110">
    <property type="entry name" value="RESPONSE_REGULATORY"/>
    <property type="match status" value="1"/>
</dbReference>
<keyword evidence="8" id="KW-0902">Two-component regulatory system</keyword>
<feature type="domain" description="Histidine kinase" evidence="15">
    <location>
        <begin position="819"/>
        <end position="1036"/>
    </location>
</feature>
<dbReference type="FunFam" id="1.10.287.130:FF:000034">
    <property type="entry name" value="Two-component system sensor histidine kinase/response regulator"/>
    <property type="match status" value="1"/>
</dbReference>
<dbReference type="Pfam" id="PF07495">
    <property type="entry name" value="Y_Y_Y"/>
    <property type="match status" value="1"/>
</dbReference>
<proteinExistence type="predicted"/>
<evidence type="ECO:0000259" key="15">
    <source>
        <dbReference type="PROSITE" id="PS50109"/>
    </source>
</evidence>
<dbReference type="CDD" id="cd00082">
    <property type="entry name" value="HisKA"/>
    <property type="match status" value="1"/>
</dbReference>
<dbReference type="SUPFAM" id="SSF47384">
    <property type="entry name" value="Homodimeric domain of signal transducing histidine kinase"/>
    <property type="match status" value="1"/>
</dbReference>
<comment type="catalytic activity">
    <reaction evidence="1">
        <text>ATP + protein L-histidine = ADP + protein N-phospho-L-histidine.</text>
        <dbReference type="EC" id="2.7.13.3"/>
    </reaction>
</comment>
<gene>
    <name evidence="17" type="ORF">D7Y07_05335</name>
</gene>
<dbReference type="SUPFAM" id="SSF55874">
    <property type="entry name" value="ATPase domain of HSP90 chaperone/DNA topoisomerase II/histidine kinase"/>
    <property type="match status" value="1"/>
</dbReference>
<feature type="region of interest" description="Disordered" evidence="12">
    <location>
        <begin position="1329"/>
        <end position="1351"/>
    </location>
</feature>
<keyword evidence="6 17" id="KW-0418">Kinase</keyword>
<keyword evidence="7" id="KW-0067">ATP-binding</keyword>
<dbReference type="InterPro" id="IPR001789">
    <property type="entry name" value="Sig_transdc_resp-reg_receiver"/>
</dbReference>
<dbReference type="CDD" id="cd00075">
    <property type="entry name" value="HATPase"/>
    <property type="match status" value="1"/>
</dbReference>
<dbReference type="EC" id="2.7.13.3" evidence="2"/>
<evidence type="ECO:0000256" key="9">
    <source>
        <dbReference type="ARBA" id="ARBA00023015"/>
    </source>
</evidence>
<evidence type="ECO:0000256" key="11">
    <source>
        <dbReference type="PROSITE-ProRule" id="PRU00169"/>
    </source>
</evidence>
<dbReference type="InterPro" id="IPR003661">
    <property type="entry name" value="HisK_dim/P_dom"/>
</dbReference>
<dbReference type="Gene3D" id="3.30.565.10">
    <property type="entry name" value="Histidine kinase-like ATPase, C-terminal domain"/>
    <property type="match status" value="1"/>
</dbReference>
<dbReference type="Pfam" id="PF00512">
    <property type="entry name" value="HisKA"/>
    <property type="match status" value="1"/>
</dbReference>
<name>A0A3L7Z700_9BACE</name>
<dbReference type="SUPFAM" id="SSF52172">
    <property type="entry name" value="CheY-like"/>
    <property type="match status" value="1"/>
</dbReference>
<feature type="modified residue" description="4-aspartylphosphate" evidence="11">
    <location>
        <position position="1134"/>
    </location>
</feature>
<dbReference type="RefSeq" id="WP_121765486.1">
    <property type="nucleotide sequence ID" value="NZ_RAZM01000011.1"/>
</dbReference>
<evidence type="ECO:0000256" key="5">
    <source>
        <dbReference type="ARBA" id="ARBA00022741"/>
    </source>
</evidence>
<evidence type="ECO:0000256" key="6">
    <source>
        <dbReference type="ARBA" id="ARBA00022777"/>
    </source>
</evidence>
<dbReference type="Proteomes" id="UP000267159">
    <property type="component" value="Unassembled WGS sequence"/>
</dbReference>
<evidence type="ECO:0000256" key="12">
    <source>
        <dbReference type="SAM" id="MobiDB-lite"/>
    </source>
</evidence>
<dbReference type="PANTHER" id="PTHR43547:SF2">
    <property type="entry name" value="HYBRID SIGNAL TRANSDUCTION HISTIDINE KINASE C"/>
    <property type="match status" value="1"/>
</dbReference>
<accession>A0A3L7Z700</accession>
<dbReference type="PANTHER" id="PTHR43547">
    <property type="entry name" value="TWO-COMPONENT HISTIDINE KINASE"/>
    <property type="match status" value="1"/>
</dbReference>